<evidence type="ECO:0000313" key="1">
    <source>
        <dbReference type="EMBL" id="KAA8641778.1"/>
    </source>
</evidence>
<comment type="caution">
    <text evidence="1">The sequence shown here is derived from an EMBL/GenBank/DDBJ whole genome shotgun (WGS) entry which is preliminary data.</text>
</comment>
<dbReference type="EMBL" id="QUQM01000008">
    <property type="protein sequence ID" value="KAA8641778.1"/>
    <property type="molecule type" value="Genomic_DNA"/>
</dbReference>
<gene>
    <name evidence="1" type="ORF">ATNIH1004_010717</name>
</gene>
<accession>A0A5M9M4T3</accession>
<name>A0A5M9M4T3_9EURO</name>
<evidence type="ECO:0000313" key="2">
    <source>
        <dbReference type="Proteomes" id="UP000324241"/>
    </source>
</evidence>
<dbReference type="RefSeq" id="XP_033421140.1">
    <property type="nucleotide sequence ID" value="XM_033575285.1"/>
</dbReference>
<sequence>MLRVLLKAPFWTLQVNGKPCVEKMRLIGASLLAIIHRDETSPVSTRAQRDFQVLLDIMARLDSKASDMLRNSANTL</sequence>
<dbReference type="Proteomes" id="UP000324241">
    <property type="component" value="Unassembled WGS sequence"/>
</dbReference>
<dbReference type="OrthoDB" id="4481785at2759"/>
<proteinExistence type="predicted"/>
<dbReference type="AlphaFoldDB" id="A0A5M9M4T3"/>
<organism evidence="1 2">
    <name type="scientific">Aspergillus tanneri</name>
    <dbReference type="NCBI Taxonomy" id="1220188"/>
    <lineage>
        <taxon>Eukaryota</taxon>
        <taxon>Fungi</taxon>
        <taxon>Dikarya</taxon>
        <taxon>Ascomycota</taxon>
        <taxon>Pezizomycotina</taxon>
        <taxon>Eurotiomycetes</taxon>
        <taxon>Eurotiomycetidae</taxon>
        <taxon>Eurotiales</taxon>
        <taxon>Aspergillaceae</taxon>
        <taxon>Aspergillus</taxon>
        <taxon>Aspergillus subgen. Circumdati</taxon>
    </lineage>
</organism>
<reference evidence="1 2" key="1">
    <citation type="submission" date="2019-08" db="EMBL/GenBank/DDBJ databases">
        <title>The genome sequence of a newly discovered highly antifungal drug resistant Aspergillus species, Aspergillus tanneri NIH 1004.</title>
        <authorList>
            <person name="Mounaud S."/>
            <person name="Singh I."/>
            <person name="Joardar V."/>
            <person name="Pakala S."/>
            <person name="Pakala S."/>
            <person name="Venepally P."/>
            <person name="Chung J.K."/>
            <person name="Losada L."/>
            <person name="Nierman W.C."/>
        </authorList>
    </citation>
    <scope>NUCLEOTIDE SEQUENCE [LARGE SCALE GENOMIC DNA]</scope>
    <source>
        <strain evidence="1 2">NIH1004</strain>
    </source>
</reference>
<protein>
    <submittedName>
        <fullName evidence="1">Uncharacterized protein</fullName>
    </submittedName>
</protein>
<dbReference type="GeneID" id="54333418"/>